<dbReference type="EMBL" id="CP007794">
    <property type="protein sequence ID" value="AIB14089.1"/>
    <property type="molecule type" value="Genomic_DNA"/>
</dbReference>
<dbReference type="RefSeq" id="WP_040134376.1">
    <property type="nucleotide sequence ID" value="NZ_CP007794.1"/>
</dbReference>
<evidence type="ECO:0000256" key="4">
    <source>
        <dbReference type="ARBA" id="ARBA00067972"/>
    </source>
</evidence>
<name>A0A060DT01_9PROT</name>
<comment type="similarity">
    <text evidence="1">Belongs to the HyuE racemase family.</text>
</comment>
<protein>
    <recommendedName>
        <fullName evidence="4">Hydantoin racemase</fullName>
        <ecNumber evidence="3">5.1.99.5</ecNumber>
    </recommendedName>
</protein>
<dbReference type="KEGG" id="abq:ABAZ39_19375"/>
<dbReference type="InterPro" id="IPR053714">
    <property type="entry name" value="Iso_Racemase_Enz_sf"/>
</dbReference>
<dbReference type="EC" id="5.1.99.5" evidence="3"/>
<comment type="catalytic activity">
    <reaction evidence="2">
        <text>a D-5-monosubstituted hydantoin = a L-5-monosubstituted hydantoin</text>
        <dbReference type="Rhea" id="RHEA:46624"/>
        <dbReference type="ChEBI" id="CHEBI:86339"/>
        <dbReference type="ChEBI" id="CHEBI:86340"/>
        <dbReference type="EC" id="5.1.99.5"/>
    </reaction>
</comment>
<evidence type="ECO:0000256" key="6">
    <source>
        <dbReference type="ARBA" id="ARBA00093234"/>
    </source>
</evidence>
<geneLocation type="plasmid" evidence="7 8">
    <name>AbAZ39_p1</name>
</geneLocation>
<dbReference type="PANTHER" id="PTHR28047">
    <property type="entry name" value="PROTEIN DCG1"/>
    <property type="match status" value="1"/>
</dbReference>
<dbReference type="Proteomes" id="UP000027186">
    <property type="component" value="Plasmid AbAZ39_p1"/>
</dbReference>
<accession>A0A060DT01</accession>
<proteinExistence type="inferred from homology"/>
<sequence length="248" mass="25190">MRILVVNPNTTASMTEKAGDAARAVAAPGTHIVAANPAMGPASIEGYYDEALAVPGLLEVIAAHGRAAPGIDGVVIACFDDVGLDAARCLSTVPVIGICEAAMKTATLLGGRFSVVTTMPRSVPALEHLAERYGVAGRCRVRAAGVPVLALEDPTSGAVERVRDTIRHAIAEDGAESVVLGCAGMADLARALTAEMGVPVVDGVTAAVKLVEGLAVLGLRTGKTGGYAFPLPKPYTGDMARFAPAPQP</sequence>
<gene>
    <name evidence="7" type="ORF">ABAZ39_19375</name>
</gene>
<dbReference type="PANTHER" id="PTHR28047:SF5">
    <property type="entry name" value="PROTEIN DCG1"/>
    <property type="match status" value="1"/>
</dbReference>
<evidence type="ECO:0000313" key="7">
    <source>
        <dbReference type="EMBL" id="AIB14089.1"/>
    </source>
</evidence>
<evidence type="ECO:0000313" key="8">
    <source>
        <dbReference type="Proteomes" id="UP000027186"/>
    </source>
</evidence>
<evidence type="ECO:0000256" key="2">
    <source>
        <dbReference type="ARBA" id="ARBA00051635"/>
    </source>
</evidence>
<evidence type="ECO:0000256" key="1">
    <source>
        <dbReference type="ARBA" id="ARBA00038414"/>
    </source>
</evidence>
<dbReference type="GO" id="GO:0036348">
    <property type="term" value="F:hydantoin racemase activity"/>
    <property type="evidence" value="ECO:0007669"/>
    <property type="project" value="UniProtKB-EC"/>
</dbReference>
<dbReference type="GO" id="GO:0047661">
    <property type="term" value="F:amino-acid racemase activity"/>
    <property type="evidence" value="ECO:0007669"/>
    <property type="project" value="InterPro"/>
</dbReference>
<dbReference type="FunFam" id="3.40.50.12500:FF:000001">
    <property type="entry name" value="Putative hydantoin racemase"/>
    <property type="match status" value="1"/>
</dbReference>
<comment type="catalytic activity">
    <reaction evidence="6">
        <text>D-5-isobutylhydantoin = L-5-isobutylhydantoin</text>
        <dbReference type="Rhea" id="RHEA:84231"/>
        <dbReference type="ChEBI" id="CHEBI:233609"/>
        <dbReference type="ChEBI" id="CHEBI:233610"/>
    </reaction>
</comment>
<keyword evidence="7" id="KW-0614">Plasmid</keyword>
<dbReference type="InterPro" id="IPR015942">
    <property type="entry name" value="Asp/Glu/hydantoin_racemase"/>
</dbReference>
<evidence type="ECO:0000256" key="5">
    <source>
        <dbReference type="ARBA" id="ARBA00093199"/>
    </source>
</evidence>
<reference evidence="7 8" key="1">
    <citation type="journal article" date="2014" name="Genome Announc.">
        <title>Complete Genome Sequence of the Model Rhizosphere Strain Azospirillum brasilense Az39, Successfully Applied in Agriculture.</title>
        <authorList>
            <person name="Rivera D."/>
            <person name="Revale S."/>
            <person name="Molina R."/>
            <person name="Gualpa J."/>
            <person name="Puente M."/>
            <person name="Maroniche G."/>
            <person name="Paris G."/>
            <person name="Baker D."/>
            <person name="Clavijo B."/>
            <person name="McLay K."/>
            <person name="Spaepen S."/>
            <person name="Perticari A."/>
            <person name="Vazquez M."/>
            <person name="Wisniewski-Dye F."/>
            <person name="Watkins C."/>
            <person name="Martinez-Abarca F."/>
            <person name="Vanderleyden J."/>
            <person name="Cassan F."/>
        </authorList>
    </citation>
    <scope>NUCLEOTIDE SEQUENCE [LARGE SCALE GENOMIC DNA]</scope>
    <source>
        <strain evidence="7 8">Az39</strain>
        <plasmid evidence="7">AbAZ39_p1</plasmid>
    </source>
</reference>
<organism evidence="7 8">
    <name type="scientific">Azospirillum argentinense</name>
    <dbReference type="NCBI Taxonomy" id="2970906"/>
    <lineage>
        <taxon>Bacteria</taxon>
        <taxon>Pseudomonadati</taxon>
        <taxon>Pseudomonadota</taxon>
        <taxon>Alphaproteobacteria</taxon>
        <taxon>Rhodospirillales</taxon>
        <taxon>Azospirillaceae</taxon>
        <taxon>Azospirillum</taxon>
    </lineage>
</organism>
<dbReference type="AlphaFoldDB" id="A0A060DT01"/>
<dbReference type="InterPro" id="IPR052186">
    <property type="entry name" value="Hydantoin_racemase-like"/>
</dbReference>
<dbReference type="Pfam" id="PF01177">
    <property type="entry name" value="Asp_Glu_race"/>
    <property type="match status" value="1"/>
</dbReference>
<dbReference type="Gene3D" id="3.40.50.12500">
    <property type="match status" value="1"/>
</dbReference>
<comment type="catalytic activity">
    <reaction evidence="5">
        <text>D-5-benzylhydantoin = L-5-benzylhydantoin</text>
        <dbReference type="Rhea" id="RHEA:83991"/>
        <dbReference type="ChEBI" id="CHEBI:176864"/>
        <dbReference type="ChEBI" id="CHEBI:233540"/>
    </reaction>
</comment>
<evidence type="ECO:0000256" key="3">
    <source>
        <dbReference type="ARBA" id="ARBA00066406"/>
    </source>
</evidence>